<name>A0AAN7VZA6_9SACH</name>
<proteinExistence type="predicted"/>
<accession>A0AAN7VZA6</accession>
<sequence length="388" mass="44925">MNQKDIIAKNFKVETKIIEAAKNRKLKSVLVPGIDTLYIVYDLYTQILDKSSFNDKYLINFLFLHGSGMNRVIWEYYIARITQIINSNNSSLQWQINKVILLDQVNHGDSAELNRFKLGVDFDWNDGAKDACKVSLKEFQQNEINIVIGHSMGGFQALSCGVFCSEFFNLIITVEPVLVPHIKIKNYKSPTSMHSKFFHSIWSKTKDTFNSEAEYIRFMENDSFYTRVLSDIRDRIIEFEMIPINKKGQIRTKMTQLQNTLCYMTLNPGAAWLIDNLKFITSSVCCILGGVSNWTPKENREVIETSISCIETHIIEDGDHLLNLEIPDIVINKIIERISFHIKENHDQLKLKSNDLSNIQRQTQFTKNYESYCKERIIDYSKSALSKL</sequence>
<dbReference type="Pfam" id="PF12697">
    <property type="entry name" value="Abhydrolase_6"/>
    <property type="match status" value="1"/>
</dbReference>
<feature type="domain" description="AB hydrolase-1" evidence="1">
    <location>
        <begin position="61"/>
        <end position="190"/>
    </location>
</feature>
<dbReference type="InterPro" id="IPR050228">
    <property type="entry name" value="Carboxylesterase_BioH"/>
</dbReference>
<dbReference type="AlphaFoldDB" id="A0AAN7VZA6"/>
<keyword evidence="3" id="KW-1185">Reference proteome</keyword>
<dbReference type="PANTHER" id="PTHR43194">
    <property type="entry name" value="HYDROLASE ALPHA/BETA FOLD FAMILY"/>
    <property type="match status" value="1"/>
</dbReference>
<dbReference type="Gene3D" id="3.40.50.1820">
    <property type="entry name" value="alpha/beta hydrolase"/>
    <property type="match status" value="1"/>
</dbReference>
<evidence type="ECO:0000313" key="3">
    <source>
        <dbReference type="Proteomes" id="UP001306508"/>
    </source>
</evidence>
<dbReference type="InterPro" id="IPR029058">
    <property type="entry name" value="AB_hydrolase_fold"/>
</dbReference>
<dbReference type="SUPFAM" id="SSF53474">
    <property type="entry name" value="alpha/beta-Hydrolases"/>
    <property type="match status" value="1"/>
</dbReference>
<protein>
    <recommendedName>
        <fullName evidence="1">AB hydrolase-1 domain-containing protein</fullName>
    </recommendedName>
</protein>
<organism evidence="2 3">
    <name type="scientific">Arxiozyma heterogenica</name>
    <dbReference type="NCBI Taxonomy" id="278026"/>
    <lineage>
        <taxon>Eukaryota</taxon>
        <taxon>Fungi</taxon>
        <taxon>Dikarya</taxon>
        <taxon>Ascomycota</taxon>
        <taxon>Saccharomycotina</taxon>
        <taxon>Saccharomycetes</taxon>
        <taxon>Saccharomycetales</taxon>
        <taxon>Saccharomycetaceae</taxon>
        <taxon>Arxiozyma</taxon>
    </lineage>
</organism>
<evidence type="ECO:0000313" key="2">
    <source>
        <dbReference type="EMBL" id="KAK5774109.1"/>
    </source>
</evidence>
<gene>
    <name evidence="2" type="ORF">RI543_004643</name>
</gene>
<comment type="caution">
    <text evidence="2">The sequence shown here is derived from an EMBL/GenBank/DDBJ whole genome shotgun (WGS) entry which is preliminary data.</text>
</comment>
<evidence type="ECO:0000259" key="1">
    <source>
        <dbReference type="Pfam" id="PF12697"/>
    </source>
</evidence>
<reference evidence="3" key="1">
    <citation type="submission" date="2023-07" db="EMBL/GenBank/DDBJ databases">
        <title>A draft genome of Kazachstania heterogenica Y-27499.</title>
        <authorList>
            <person name="Donic C."/>
            <person name="Kralova J.S."/>
            <person name="Fidel L."/>
            <person name="Ben-Dor S."/>
            <person name="Jung S."/>
        </authorList>
    </citation>
    <scope>NUCLEOTIDE SEQUENCE [LARGE SCALE GENOMIC DNA]</scope>
    <source>
        <strain evidence="3">Y27499</strain>
    </source>
</reference>
<dbReference type="PANTHER" id="PTHR43194:SF2">
    <property type="entry name" value="PEROXISOMAL MEMBRANE PROTEIN LPX1"/>
    <property type="match status" value="1"/>
</dbReference>
<dbReference type="EMBL" id="JAWIZZ010000056">
    <property type="protein sequence ID" value="KAK5774109.1"/>
    <property type="molecule type" value="Genomic_DNA"/>
</dbReference>
<dbReference type="InterPro" id="IPR000073">
    <property type="entry name" value="AB_hydrolase_1"/>
</dbReference>
<dbReference type="Proteomes" id="UP001306508">
    <property type="component" value="Unassembled WGS sequence"/>
</dbReference>